<dbReference type="CDD" id="cd14748">
    <property type="entry name" value="PBP2_UgpB"/>
    <property type="match status" value="1"/>
</dbReference>
<dbReference type="RefSeq" id="WP_065967513.1">
    <property type="nucleotide sequence ID" value="NZ_ASQP01000357.1"/>
</dbReference>
<feature type="signal peptide" evidence="1">
    <location>
        <begin position="1"/>
        <end position="29"/>
    </location>
</feature>
<dbReference type="InterPro" id="IPR006059">
    <property type="entry name" value="SBP"/>
</dbReference>
<organism evidence="2 3">
    <name type="scientific">Streptomyces sparsogenes DSM 40356</name>
    <dbReference type="NCBI Taxonomy" id="1331668"/>
    <lineage>
        <taxon>Bacteria</taxon>
        <taxon>Bacillati</taxon>
        <taxon>Actinomycetota</taxon>
        <taxon>Actinomycetes</taxon>
        <taxon>Kitasatosporales</taxon>
        <taxon>Streptomycetaceae</taxon>
        <taxon>Streptomyces</taxon>
    </lineage>
</organism>
<dbReference type="Proteomes" id="UP000186168">
    <property type="component" value="Unassembled WGS sequence"/>
</dbReference>
<dbReference type="EMBL" id="ASQP01000357">
    <property type="protein sequence ID" value="OMI36130.1"/>
    <property type="molecule type" value="Genomic_DNA"/>
</dbReference>
<dbReference type="PANTHER" id="PTHR43649">
    <property type="entry name" value="ARABINOSE-BINDING PROTEIN-RELATED"/>
    <property type="match status" value="1"/>
</dbReference>
<keyword evidence="1" id="KW-0732">Signal</keyword>
<dbReference type="GeneID" id="96747581"/>
<keyword evidence="3" id="KW-1185">Reference proteome</keyword>
<dbReference type="Gene3D" id="3.40.190.10">
    <property type="entry name" value="Periplasmic binding protein-like II"/>
    <property type="match status" value="2"/>
</dbReference>
<evidence type="ECO:0000313" key="2">
    <source>
        <dbReference type="EMBL" id="OMI36130.1"/>
    </source>
</evidence>
<comment type="caution">
    <text evidence="2">The sequence shown here is derived from an EMBL/GenBank/DDBJ whole genome shotgun (WGS) entry which is preliminary data.</text>
</comment>
<feature type="chain" id="PRO_5010207124" evidence="1">
    <location>
        <begin position="30"/>
        <end position="448"/>
    </location>
</feature>
<dbReference type="STRING" id="67365.GCA_001704635_02947"/>
<dbReference type="InterPro" id="IPR050490">
    <property type="entry name" value="Bact_solute-bd_prot1"/>
</dbReference>
<protein>
    <submittedName>
        <fullName evidence="2">Extracellular solute-binding protein</fullName>
    </submittedName>
</protein>
<dbReference type="InterPro" id="IPR006311">
    <property type="entry name" value="TAT_signal"/>
</dbReference>
<gene>
    <name evidence="2" type="ORF">SPAR_27751</name>
</gene>
<accession>A0A1R1SCW5</accession>
<evidence type="ECO:0000256" key="1">
    <source>
        <dbReference type="SAM" id="SignalP"/>
    </source>
</evidence>
<dbReference type="Pfam" id="PF13416">
    <property type="entry name" value="SBP_bac_8"/>
    <property type="match status" value="1"/>
</dbReference>
<sequence length="448" mass="49781">MSHSLPSRRRFLALAAGAPAAAALLSACGATTGPVAQPGGSVPDRYAGRTRTVLWSTFADVPGRALQDLADTFNRQQRDIYVDVQFQGTYDECAQKAVVGLLAGQAPDLCVLSDVKWYRFYFGDALEPWDEYIDPGELRATYNARLLAEGRVKGRHWWLPLARSTPLFYYNRTLFQKAGVPDRAPETWEEMYGWAKEITRLKTQGKRVAMEAYQKIDGDWQFQCTAWQWGGAYSRGMDVTIDHDATVAAGEWQRKLVHKDRIAYMSTDPAGDMGNQLIATLITSTGGLRKISEMAKAGGWELGTGFLPRHKEFGVTTGGGGLGMFKRVPKERKQAAAEFVRFLARPENAAQWTVQTGYLPVVPAATKSPALAGLLKKDPNFSTAVRQLPHTRKGDQVRMMVPNANVQIYTGLQKIWTGNTPARQAFSEVATRLRKGVDRHRQSIEEHL</sequence>
<reference evidence="2 3" key="1">
    <citation type="submission" date="2013-05" db="EMBL/GenBank/DDBJ databases">
        <title>Genome sequence of Streptomyces sparsogenes DSM 40356.</title>
        <authorList>
            <person name="Coyne S."/>
            <person name="Seebeck F.P."/>
        </authorList>
    </citation>
    <scope>NUCLEOTIDE SEQUENCE [LARGE SCALE GENOMIC DNA]</scope>
    <source>
        <strain evidence="2 3">DSM 40356</strain>
    </source>
</reference>
<dbReference type="PROSITE" id="PS51318">
    <property type="entry name" value="TAT"/>
    <property type="match status" value="1"/>
</dbReference>
<dbReference type="AlphaFoldDB" id="A0A1R1SCW5"/>
<name>A0A1R1SCW5_9ACTN</name>
<dbReference type="PANTHER" id="PTHR43649:SF30">
    <property type="entry name" value="ABC TRANSPORTER SUBSTRATE-BINDING PROTEIN"/>
    <property type="match status" value="1"/>
</dbReference>
<proteinExistence type="predicted"/>
<evidence type="ECO:0000313" key="3">
    <source>
        <dbReference type="Proteomes" id="UP000186168"/>
    </source>
</evidence>
<dbReference type="SUPFAM" id="SSF53850">
    <property type="entry name" value="Periplasmic binding protein-like II"/>
    <property type="match status" value="1"/>
</dbReference>